<dbReference type="EMBL" id="WJQT01000001">
    <property type="protein sequence ID" value="MRJ46175.1"/>
    <property type="molecule type" value="Genomic_DNA"/>
</dbReference>
<gene>
    <name evidence="1" type="ORF">GF867_01115</name>
</gene>
<dbReference type="Proteomes" id="UP000440066">
    <property type="component" value="Unassembled WGS sequence"/>
</dbReference>
<organism evidence="1 2">
    <name type="scientific">Fundicoccus ignavus</name>
    <dbReference type="NCBI Taxonomy" id="2664442"/>
    <lineage>
        <taxon>Bacteria</taxon>
        <taxon>Bacillati</taxon>
        <taxon>Bacillota</taxon>
        <taxon>Bacilli</taxon>
        <taxon>Lactobacillales</taxon>
        <taxon>Aerococcaceae</taxon>
        <taxon>Fundicoccus</taxon>
    </lineage>
</organism>
<reference evidence="1 2" key="1">
    <citation type="submission" date="2019-11" db="EMBL/GenBank/DDBJ databases">
        <title>Characterisation of Fundicoccus ignavus gen. nov. sp. nov., a novel genus of the family Aerococcaceae from bulk tank milk.</title>
        <authorList>
            <person name="Siebert A."/>
            <person name="Huptas C."/>
            <person name="Wenning M."/>
            <person name="Scherer S."/>
            <person name="Doll E.V."/>
        </authorList>
    </citation>
    <scope>NUCLEOTIDE SEQUENCE [LARGE SCALE GENOMIC DNA]</scope>
    <source>
        <strain evidence="1 2">DSM 109652</strain>
    </source>
</reference>
<sequence>MGSFLAAGVAYGLTADELLALIIETDQILANSELFRKRSILVNLLAVGQGNGLVVLDKLAEVVVPLHPLYQGVKLSDLSLPIAIPTVDLISGRIVVFSNQPEFFKAQS</sequence>
<protein>
    <submittedName>
        <fullName evidence="1">Uncharacterized protein</fullName>
    </submittedName>
</protein>
<evidence type="ECO:0000313" key="1">
    <source>
        <dbReference type="EMBL" id="MRJ46175.1"/>
    </source>
</evidence>
<dbReference type="AlphaFoldDB" id="A0A844CEI9"/>
<evidence type="ECO:0000313" key="2">
    <source>
        <dbReference type="Proteomes" id="UP000440066"/>
    </source>
</evidence>
<proteinExistence type="predicted"/>
<dbReference type="SUPFAM" id="SSF52151">
    <property type="entry name" value="FabD/lysophospholipase-like"/>
    <property type="match status" value="1"/>
</dbReference>
<name>A0A844CEI9_9LACT</name>
<dbReference type="InterPro" id="IPR016035">
    <property type="entry name" value="Acyl_Trfase/lysoPLipase"/>
</dbReference>
<comment type="caution">
    <text evidence="1">The sequence shown here is derived from an EMBL/GenBank/DDBJ whole genome shotgun (WGS) entry which is preliminary data.</text>
</comment>
<accession>A0A844CEI9</accession>